<evidence type="ECO:0000256" key="2">
    <source>
        <dbReference type="ARBA" id="ARBA00007069"/>
    </source>
</evidence>
<proteinExistence type="inferred from homology"/>
<dbReference type="InterPro" id="IPR005672">
    <property type="entry name" value="Phosphate_PstA"/>
</dbReference>
<dbReference type="SUPFAM" id="SSF161098">
    <property type="entry name" value="MetI-like"/>
    <property type="match status" value="1"/>
</dbReference>
<evidence type="ECO:0000256" key="6">
    <source>
        <dbReference type="ARBA" id="ARBA00022692"/>
    </source>
</evidence>
<dbReference type="RefSeq" id="WP_407326716.1">
    <property type="nucleotide sequence ID" value="NZ_CP136865.1"/>
</dbReference>
<keyword evidence="5 9" id="KW-1003">Cell membrane</keyword>
<gene>
    <name evidence="11" type="primary">pstA</name>
    <name evidence="11" type="ORF">R0137_12355</name>
</gene>
<evidence type="ECO:0000259" key="10">
    <source>
        <dbReference type="PROSITE" id="PS50928"/>
    </source>
</evidence>
<evidence type="ECO:0000256" key="4">
    <source>
        <dbReference type="ARBA" id="ARBA00022448"/>
    </source>
</evidence>
<dbReference type="PROSITE" id="PS50928">
    <property type="entry name" value="ABC_TM1"/>
    <property type="match status" value="1"/>
</dbReference>
<name>A0ABZ0I934_9GAMM</name>
<accession>A0ABZ0I934</accession>
<feature type="transmembrane region" description="Helical" evidence="9">
    <location>
        <begin position="283"/>
        <end position="307"/>
    </location>
</feature>
<dbReference type="InterPro" id="IPR000515">
    <property type="entry name" value="MetI-like"/>
</dbReference>
<keyword evidence="6 9" id="KW-0812">Transmembrane</keyword>
<sequence length="487" mass="51659">MPMPTAKPLTNVSTLQAGVRRAEPMVWLSAGAVVFALLVLFGLLSLLATRGLTHFWPQPLLLLQSVESGPQTQLGVILDQEPAGLQGLNRILLHRGAEDFFDSPLVWIDEAGLSDRRAPVNALAIEREGQGPIFGFALNVKGSEQSQALGDLSPDAQVAIIEDATENLALSPLSGSFLQVRLASGLIVEIPLSAIRTAFAPNAMNLPEKATHFLSAIGRFLSESPRRSNIQGGVFPAILGTVVLVILMALIVSPLGVLAAIYLQEYAQRGPLTRLVRIAVNNLAGVPSIVYGVFGLGFFVYAVGGSLDSLLFEDRLPAPTLGTPGMLWSALTMALLTLPVVIVSTEEGLARVPSSLREGSLALGATRAETLWHVVLPAASPAVLTGLILAVARATGEVAPLLLVGVAKYAPGLPVSGEFPYVHLDRQFMHLGFSVYDLGFQSTHIETVEGLVFATALLLVVIALLLNIAAVLLRSRLRNAFKPQEAV</sequence>
<comment type="subcellular location">
    <subcellularLocation>
        <location evidence="9">Cell inner membrane</location>
        <topology evidence="9">Multi-pass membrane protein</topology>
    </subcellularLocation>
    <subcellularLocation>
        <location evidence="1">Cell membrane</location>
        <topology evidence="1">Multi-pass membrane protein</topology>
    </subcellularLocation>
</comment>
<evidence type="ECO:0000256" key="3">
    <source>
        <dbReference type="ARBA" id="ARBA00016864"/>
    </source>
</evidence>
<dbReference type="CDD" id="cd06261">
    <property type="entry name" value="TM_PBP2"/>
    <property type="match status" value="1"/>
</dbReference>
<dbReference type="PANTHER" id="PTHR43470:SF6">
    <property type="entry name" value="PHOSPHATE TRANSPORT SYSTEM PERMEASE PROTEIN PSTA"/>
    <property type="match status" value="1"/>
</dbReference>
<dbReference type="InterPro" id="IPR035906">
    <property type="entry name" value="MetI-like_sf"/>
</dbReference>
<evidence type="ECO:0000256" key="1">
    <source>
        <dbReference type="ARBA" id="ARBA00004651"/>
    </source>
</evidence>
<dbReference type="Proteomes" id="UP001626549">
    <property type="component" value="Chromosome"/>
</dbReference>
<feature type="transmembrane region" description="Helical" evidence="9">
    <location>
        <begin position="234"/>
        <end position="263"/>
    </location>
</feature>
<feature type="transmembrane region" description="Helical" evidence="9">
    <location>
        <begin position="327"/>
        <end position="350"/>
    </location>
</feature>
<keyword evidence="4" id="KW-0813">Transport</keyword>
<organism evidence="11 12">
    <name type="scientific">Congregibacter brevis</name>
    <dbReference type="NCBI Taxonomy" id="3081201"/>
    <lineage>
        <taxon>Bacteria</taxon>
        <taxon>Pseudomonadati</taxon>
        <taxon>Pseudomonadota</taxon>
        <taxon>Gammaproteobacteria</taxon>
        <taxon>Cellvibrionales</taxon>
        <taxon>Halieaceae</taxon>
        <taxon>Congregibacter</taxon>
    </lineage>
</organism>
<feature type="domain" description="ABC transmembrane type-1" evidence="10">
    <location>
        <begin position="238"/>
        <end position="470"/>
    </location>
</feature>
<evidence type="ECO:0000313" key="12">
    <source>
        <dbReference type="Proteomes" id="UP001626549"/>
    </source>
</evidence>
<dbReference type="EMBL" id="CP136865">
    <property type="protein sequence ID" value="WOJ96028.1"/>
    <property type="molecule type" value="Genomic_DNA"/>
</dbReference>
<evidence type="ECO:0000313" key="11">
    <source>
        <dbReference type="EMBL" id="WOJ96028.1"/>
    </source>
</evidence>
<comment type="similarity">
    <text evidence="2 9">Belongs to the binding-protein-dependent transport system permease family. CysTW subfamily.</text>
</comment>
<dbReference type="Pfam" id="PF00528">
    <property type="entry name" value="BPD_transp_1"/>
    <property type="match status" value="1"/>
</dbReference>
<feature type="transmembrane region" description="Helical" evidence="9">
    <location>
        <begin position="25"/>
        <end position="48"/>
    </location>
</feature>
<keyword evidence="7 9" id="KW-1133">Transmembrane helix</keyword>
<evidence type="ECO:0000256" key="7">
    <source>
        <dbReference type="ARBA" id="ARBA00022989"/>
    </source>
</evidence>
<keyword evidence="8 9" id="KW-0472">Membrane</keyword>
<feature type="transmembrane region" description="Helical" evidence="9">
    <location>
        <begin position="451"/>
        <end position="473"/>
    </location>
</feature>
<feature type="transmembrane region" description="Helical" evidence="9">
    <location>
        <begin position="371"/>
        <end position="392"/>
    </location>
</feature>
<dbReference type="Gene3D" id="1.10.3720.10">
    <property type="entry name" value="MetI-like"/>
    <property type="match status" value="1"/>
</dbReference>
<dbReference type="PANTHER" id="PTHR43470">
    <property type="entry name" value="PHOSPHATE TRANSPORT SYSTEM PERMEASE PROTEIN PSTA-RELATED"/>
    <property type="match status" value="1"/>
</dbReference>
<reference evidence="11 12" key="1">
    <citation type="submission" date="2023-10" db="EMBL/GenBank/DDBJ databases">
        <title>Two novel species belonging to the OM43/NOR5 clade.</title>
        <authorList>
            <person name="Park M."/>
        </authorList>
    </citation>
    <scope>NUCLEOTIDE SEQUENCE [LARGE SCALE GENOMIC DNA]</scope>
    <source>
        <strain evidence="11 12">IMCC45268</strain>
    </source>
</reference>
<dbReference type="NCBIfam" id="TIGR00974">
    <property type="entry name" value="3a0107s02c"/>
    <property type="match status" value="1"/>
</dbReference>
<evidence type="ECO:0000256" key="9">
    <source>
        <dbReference type="RuleBase" id="RU363043"/>
    </source>
</evidence>
<keyword evidence="12" id="KW-1185">Reference proteome</keyword>
<evidence type="ECO:0000256" key="5">
    <source>
        <dbReference type="ARBA" id="ARBA00022475"/>
    </source>
</evidence>
<protein>
    <recommendedName>
        <fullName evidence="3 9">Phosphate transport system permease protein PstA</fullName>
    </recommendedName>
</protein>
<evidence type="ECO:0000256" key="8">
    <source>
        <dbReference type="ARBA" id="ARBA00023136"/>
    </source>
</evidence>